<evidence type="ECO:0000256" key="3">
    <source>
        <dbReference type="ARBA" id="ARBA00022989"/>
    </source>
</evidence>
<dbReference type="CDD" id="cd07042">
    <property type="entry name" value="STAS_SulP_like_sulfate_transporter"/>
    <property type="match status" value="1"/>
</dbReference>
<proteinExistence type="predicted"/>
<keyword evidence="8" id="KW-1185">Reference proteome</keyword>
<comment type="subcellular location">
    <subcellularLocation>
        <location evidence="1">Membrane</location>
        <topology evidence="1">Multi-pass membrane protein</topology>
    </subcellularLocation>
</comment>
<dbReference type="Pfam" id="PF00916">
    <property type="entry name" value="Sulfate_transp"/>
    <property type="match status" value="1"/>
</dbReference>
<dbReference type="Proteomes" id="UP001429745">
    <property type="component" value="Unassembled WGS sequence"/>
</dbReference>
<feature type="transmembrane region" description="Helical" evidence="5">
    <location>
        <begin position="164"/>
        <end position="188"/>
    </location>
</feature>
<protein>
    <submittedName>
        <fullName evidence="7">SulP family inorganic anion transporter</fullName>
    </submittedName>
</protein>
<keyword evidence="2 5" id="KW-0812">Transmembrane</keyword>
<sequence>MQRPLAGLTRKNVGRELLAGVTLVAIAIPLNIGYAQIAGLPPTAGLYALVVPTIVYALVVSSRQLVASPDAAAAALVASSIGGLAAAGSADYATMALAQAIICGVMFILMSVFKLGFLANFLSKPILIGFVGGLALDILVSQIAKMLGIRIDSGGEFVEKTIGLVTGLGTLNVWSLLISVGSIAILLIGRRLLAVVPWALVVMIVATILVVVTDADGAGVAVLGEVPAGPPQLTWPMLSWTQWLALVPSALALTMVTVAEGLLVIRSYAEKRHYPTSPNRDLLAFGVGNIAAGASGSFAMGSSTSRTAAMDQAGSRTQLPSFVLAGGTLLLLLFGTALLAEIPSPAIGAIVGVAVLPLLGIREFRELWRLDRFEFWIGVVCFLATLFIGAIPGILVAFVLALVNMAKRAANPAIDVLAADGEPSGSLLADAPAGSVTAPGVVVVRMAAPLFFANGDVFGTAVKSAVTSARDSQDVHHVVIDLEAVTDADVTGAEAFAALRDWLDTSQVSLGFSRLRADARPRLERLGIIRDGDAVYPTNRAAVAALTEK</sequence>
<evidence type="ECO:0000256" key="2">
    <source>
        <dbReference type="ARBA" id="ARBA00022692"/>
    </source>
</evidence>
<feature type="domain" description="STAS" evidence="6">
    <location>
        <begin position="439"/>
        <end position="546"/>
    </location>
</feature>
<feature type="transmembrane region" description="Helical" evidence="5">
    <location>
        <begin position="319"/>
        <end position="340"/>
    </location>
</feature>
<evidence type="ECO:0000313" key="7">
    <source>
        <dbReference type="EMBL" id="NLP84649.1"/>
    </source>
</evidence>
<feature type="transmembrane region" description="Helical" evidence="5">
    <location>
        <begin position="12"/>
        <end position="34"/>
    </location>
</feature>
<evidence type="ECO:0000256" key="4">
    <source>
        <dbReference type="ARBA" id="ARBA00023136"/>
    </source>
</evidence>
<gene>
    <name evidence="7" type="ORF">HF576_12385</name>
</gene>
<dbReference type="EMBL" id="JABACI010000004">
    <property type="protein sequence ID" value="NLP84649.1"/>
    <property type="molecule type" value="Genomic_DNA"/>
</dbReference>
<accession>A0ABX1KCH0</accession>
<keyword evidence="3 5" id="KW-1133">Transmembrane helix</keyword>
<dbReference type="InterPro" id="IPR001902">
    <property type="entry name" value="SLC26A/SulP_fam"/>
</dbReference>
<dbReference type="Pfam" id="PF01740">
    <property type="entry name" value="STAS"/>
    <property type="match status" value="1"/>
</dbReference>
<evidence type="ECO:0000256" key="5">
    <source>
        <dbReference type="SAM" id="Phobius"/>
    </source>
</evidence>
<dbReference type="InterPro" id="IPR036513">
    <property type="entry name" value="STAS_dom_sf"/>
</dbReference>
<feature type="transmembrane region" description="Helical" evidence="5">
    <location>
        <begin position="346"/>
        <end position="364"/>
    </location>
</feature>
<dbReference type="InterPro" id="IPR002645">
    <property type="entry name" value="STAS_dom"/>
</dbReference>
<dbReference type="PANTHER" id="PTHR11814">
    <property type="entry name" value="SULFATE TRANSPORTER"/>
    <property type="match status" value="1"/>
</dbReference>
<name>A0ABX1KCH0_9MICO</name>
<dbReference type="SUPFAM" id="SSF52091">
    <property type="entry name" value="SpoIIaa-like"/>
    <property type="match status" value="1"/>
</dbReference>
<comment type="caution">
    <text evidence="7">The sequence shown here is derived from an EMBL/GenBank/DDBJ whole genome shotgun (WGS) entry which is preliminary data.</text>
</comment>
<feature type="transmembrane region" description="Helical" evidence="5">
    <location>
        <begin position="71"/>
        <end position="90"/>
    </location>
</feature>
<feature type="transmembrane region" description="Helical" evidence="5">
    <location>
        <begin position="376"/>
        <end position="403"/>
    </location>
</feature>
<dbReference type="InterPro" id="IPR011547">
    <property type="entry name" value="SLC26A/SulP_dom"/>
</dbReference>
<feature type="transmembrane region" description="Helical" evidence="5">
    <location>
        <begin position="40"/>
        <end position="59"/>
    </location>
</feature>
<organism evidence="7 8">
    <name type="scientific">Microbacterium salsuginis</name>
    <dbReference type="NCBI Taxonomy" id="2722803"/>
    <lineage>
        <taxon>Bacteria</taxon>
        <taxon>Bacillati</taxon>
        <taxon>Actinomycetota</taxon>
        <taxon>Actinomycetes</taxon>
        <taxon>Micrococcales</taxon>
        <taxon>Microbacteriaceae</taxon>
        <taxon>Microbacterium</taxon>
    </lineage>
</organism>
<reference evidence="7 8" key="1">
    <citation type="submission" date="2020-04" db="EMBL/GenBank/DDBJ databases">
        <title>CFH 90308 Microbacterium sp.</title>
        <authorList>
            <person name="Nie G."/>
            <person name="Ming H."/>
            <person name="Xia T."/>
        </authorList>
    </citation>
    <scope>NUCLEOTIDE SEQUENCE [LARGE SCALE GENOMIC DNA]</scope>
    <source>
        <strain evidence="7 8">CFH 90308</strain>
    </source>
</reference>
<feature type="transmembrane region" description="Helical" evidence="5">
    <location>
        <begin position="243"/>
        <end position="265"/>
    </location>
</feature>
<evidence type="ECO:0000313" key="8">
    <source>
        <dbReference type="Proteomes" id="UP001429745"/>
    </source>
</evidence>
<feature type="transmembrane region" description="Helical" evidence="5">
    <location>
        <begin position="126"/>
        <end position="144"/>
    </location>
</feature>
<evidence type="ECO:0000256" key="1">
    <source>
        <dbReference type="ARBA" id="ARBA00004141"/>
    </source>
</evidence>
<dbReference type="RefSeq" id="WP_168913141.1">
    <property type="nucleotide sequence ID" value="NZ_JABACI010000004.1"/>
</dbReference>
<keyword evidence="4 5" id="KW-0472">Membrane</keyword>
<dbReference type="Gene3D" id="3.30.750.24">
    <property type="entry name" value="STAS domain"/>
    <property type="match status" value="1"/>
</dbReference>
<feature type="transmembrane region" description="Helical" evidence="5">
    <location>
        <begin position="195"/>
        <end position="223"/>
    </location>
</feature>
<dbReference type="PROSITE" id="PS50801">
    <property type="entry name" value="STAS"/>
    <property type="match status" value="1"/>
</dbReference>
<evidence type="ECO:0000259" key="6">
    <source>
        <dbReference type="PROSITE" id="PS50801"/>
    </source>
</evidence>
<feature type="transmembrane region" description="Helical" evidence="5">
    <location>
        <begin position="96"/>
        <end position="119"/>
    </location>
</feature>